<accession>A0AAD1RRX3</accession>
<gene>
    <name evidence="2" type="ORF">PECUL_23A046061</name>
</gene>
<evidence type="ECO:0000313" key="2">
    <source>
        <dbReference type="EMBL" id="CAH2275971.1"/>
    </source>
</evidence>
<dbReference type="AlphaFoldDB" id="A0AAD1RRX3"/>
<sequence length="140" mass="16072">MDWQGRSWSPPGGLPTSKHACITPGTPNMAMDAGHQTHLMERTGVLLRLDSLLATFMQNLQQRYILLTMSFPLTRSPKLIHRSTRDRVTDPMAARLQRRRPHRQHQRAMKHKHIQRLGNCEPGTLSPRSAEVQRVPRQAK</sequence>
<name>A0AAD1RRX3_PELCU</name>
<protein>
    <submittedName>
        <fullName evidence="2">Uncharacterized protein</fullName>
    </submittedName>
</protein>
<dbReference type="EMBL" id="OW240914">
    <property type="protein sequence ID" value="CAH2275971.1"/>
    <property type="molecule type" value="Genomic_DNA"/>
</dbReference>
<feature type="region of interest" description="Disordered" evidence="1">
    <location>
        <begin position="1"/>
        <end position="20"/>
    </location>
</feature>
<feature type="compositionally biased region" description="Basic residues" evidence="1">
    <location>
        <begin position="96"/>
        <end position="115"/>
    </location>
</feature>
<dbReference type="Proteomes" id="UP001295444">
    <property type="component" value="Chromosome 03"/>
</dbReference>
<proteinExistence type="predicted"/>
<evidence type="ECO:0000256" key="1">
    <source>
        <dbReference type="SAM" id="MobiDB-lite"/>
    </source>
</evidence>
<reference evidence="2" key="1">
    <citation type="submission" date="2022-03" db="EMBL/GenBank/DDBJ databases">
        <authorList>
            <person name="Alioto T."/>
            <person name="Alioto T."/>
            <person name="Gomez Garrido J."/>
        </authorList>
    </citation>
    <scope>NUCLEOTIDE SEQUENCE</scope>
</reference>
<evidence type="ECO:0000313" key="3">
    <source>
        <dbReference type="Proteomes" id="UP001295444"/>
    </source>
</evidence>
<keyword evidence="3" id="KW-1185">Reference proteome</keyword>
<feature type="region of interest" description="Disordered" evidence="1">
    <location>
        <begin position="96"/>
        <end position="140"/>
    </location>
</feature>
<organism evidence="2 3">
    <name type="scientific">Pelobates cultripes</name>
    <name type="common">Western spadefoot toad</name>
    <dbReference type="NCBI Taxonomy" id="61616"/>
    <lineage>
        <taxon>Eukaryota</taxon>
        <taxon>Metazoa</taxon>
        <taxon>Chordata</taxon>
        <taxon>Craniata</taxon>
        <taxon>Vertebrata</taxon>
        <taxon>Euteleostomi</taxon>
        <taxon>Amphibia</taxon>
        <taxon>Batrachia</taxon>
        <taxon>Anura</taxon>
        <taxon>Pelobatoidea</taxon>
        <taxon>Pelobatidae</taxon>
        <taxon>Pelobates</taxon>
    </lineage>
</organism>